<proteinExistence type="predicted"/>
<keyword evidence="1" id="KW-0812">Transmembrane</keyword>
<keyword evidence="1" id="KW-1133">Transmembrane helix</keyword>
<evidence type="ECO:0000256" key="1">
    <source>
        <dbReference type="SAM" id="Phobius"/>
    </source>
</evidence>
<evidence type="ECO:0000313" key="2">
    <source>
        <dbReference type="EMBL" id="ANP44442.1"/>
    </source>
</evidence>
<dbReference type="Proteomes" id="UP000092498">
    <property type="component" value="Chromosome"/>
</dbReference>
<feature type="transmembrane region" description="Helical" evidence="1">
    <location>
        <begin position="39"/>
        <end position="59"/>
    </location>
</feature>
<reference evidence="2 3" key="1">
    <citation type="submission" date="2015-11" db="EMBL/GenBank/DDBJ databases">
        <title>Whole-Genome Sequence of Candidatus Oderbacter manganicum from the National Park Lower Oder Valley, Germany.</title>
        <authorList>
            <person name="Braun B."/>
            <person name="Liere K."/>
            <person name="Szewzyk U."/>
        </authorList>
    </citation>
    <scope>NUCLEOTIDE SEQUENCE [LARGE SCALE GENOMIC DNA]</scope>
    <source>
        <strain evidence="2 3">OTSz_A_272</strain>
    </source>
</reference>
<dbReference type="EMBL" id="CP013244">
    <property type="protein sequence ID" value="ANP44442.1"/>
    <property type="molecule type" value="Genomic_DNA"/>
</dbReference>
<sequence>MVWWWWIIPGFVAVIGLAFALSGLGWMFRGRPVKGGRGVLGGALFLGIGAIIGLLGLNVQSYHRLTYERPVATIEISQKGPQLYEAVVVEPPTEQDPEGITRTFEVHGDEWRMEARVLRWKPWANVLGLDSQYRLDRFSGRYTDTQQELNAERSAYDIRPTRQSGIDLWPLAREYSRYAPMVDTLYGSGAYMPMAEGARYEVRITQNGLIARPTNEVAAEASSSGWN</sequence>
<keyword evidence="3" id="KW-1185">Reference proteome</keyword>
<dbReference type="AlphaFoldDB" id="A0A1B1AD16"/>
<gene>
    <name evidence="2" type="ORF">ATE48_00140</name>
</gene>
<dbReference type="RefSeq" id="WP_066766497.1">
    <property type="nucleotide sequence ID" value="NZ_CP013244.1"/>
</dbReference>
<name>A0A1B1AD16_9PROT</name>
<dbReference type="KEGG" id="cbot:ATE48_00140"/>
<protein>
    <submittedName>
        <fullName evidence="2">Uncharacterized protein</fullName>
    </submittedName>
</protein>
<dbReference type="OrthoDB" id="9156649at2"/>
<accession>A0A1B1AD16</accession>
<dbReference type="STRING" id="1759059.ATE48_00140"/>
<evidence type="ECO:0000313" key="3">
    <source>
        <dbReference type="Proteomes" id="UP000092498"/>
    </source>
</evidence>
<dbReference type="InParanoid" id="A0A1B1AD16"/>
<feature type="transmembrane region" description="Helical" evidence="1">
    <location>
        <begin position="6"/>
        <end position="27"/>
    </location>
</feature>
<keyword evidence="1" id="KW-0472">Membrane</keyword>
<organism evidence="2 3">
    <name type="scientific">Candidatus Viadribacter manganicus</name>
    <dbReference type="NCBI Taxonomy" id="1759059"/>
    <lineage>
        <taxon>Bacteria</taxon>
        <taxon>Pseudomonadati</taxon>
        <taxon>Pseudomonadota</taxon>
        <taxon>Alphaproteobacteria</taxon>
        <taxon>Hyphomonadales</taxon>
        <taxon>Hyphomonadaceae</taxon>
        <taxon>Candidatus Viadribacter</taxon>
    </lineage>
</organism>